<keyword evidence="3" id="KW-0732">Signal</keyword>
<feature type="region of interest" description="Disordered" evidence="2">
    <location>
        <begin position="222"/>
        <end position="243"/>
    </location>
</feature>
<evidence type="ECO:0000256" key="3">
    <source>
        <dbReference type="SAM" id="SignalP"/>
    </source>
</evidence>
<dbReference type="OrthoDB" id="10250282at2759"/>
<protein>
    <submittedName>
        <fullName evidence="6">Protein of centriole 5</fullName>
    </submittedName>
</protein>
<evidence type="ECO:0000256" key="2">
    <source>
        <dbReference type="SAM" id="MobiDB-lite"/>
    </source>
</evidence>
<evidence type="ECO:0000313" key="5">
    <source>
        <dbReference type="Proteomes" id="UP000270296"/>
    </source>
</evidence>
<feature type="region of interest" description="Disordered" evidence="2">
    <location>
        <begin position="535"/>
        <end position="562"/>
    </location>
</feature>
<name>A0A183ILM1_9BILA</name>
<dbReference type="EMBL" id="UZAM01008370">
    <property type="protein sequence ID" value="VDP04630.1"/>
    <property type="molecule type" value="Genomic_DNA"/>
</dbReference>
<evidence type="ECO:0000313" key="4">
    <source>
        <dbReference type="EMBL" id="VDP04630.1"/>
    </source>
</evidence>
<organism evidence="6">
    <name type="scientific">Soboliphyme baturini</name>
    <dbReference type="NCBI Taxonomy" id="241478"/>
    <lineage>
        <taxon>Eukaryota</taxon>
        <taxon>Metazoa</taxon>
        <taxon>Ecdysozoa</taxon>
        <taxon>Nematoda</taxon>
        <taxon>Enoplea</taxon>
        <taxon>Dorylaimia</taxon>
        <taxon>Dioctophymatida</taxon>
        <taxon>Dioctophymatoidea</taxon>
        <taxon>Soboliphymatidae</taxon>
        <taxon>Soboliphyme</taxon>
    </lineage>
</organism>
<feature type="coiled-coil region" evidence="1">
    <location>
        <begin position="375"/>
        <end position="442"/>
    </location>
</feature>
<keyword evidence="5" id="KW-1185">Reference proteome</keyword>
<evidence type="ECO:0000256" key="1">
    <source>
        <dbReference type="SAM" id="Coils"/>
    </source>
</evidence>
<accession>A0A183ILM1</accession>
<feature type="signal peptide" evidence="3">
    <location>
        <begin position="1"/>
        <end position="17"/>
    </location>
</feature>
<dbReference type="Proteomes" id="UP000270296">
    <property type="component" value="Unassembled WGS sequence"/>
</dbReference>
<feature type="region of interest" description="Disordered" evidence="2">
    <location>
        <begin position="20"/>
        <end position="44"/>
    </location>
</feature>
<sequence>MTIIKVITVLICVLATSRPNTGTAGSSSISTSHVTNNDGQKTESEFTDIPVDSAVQAQSNSKASVGASDNGEFQASNVASSWSTEEKIFGHEVVRGAQKLSLPKADASSDVKRWLQIRMASMKAYFEANVALIHAEKRMLLKSHSVEKIKQLEAKEKSLTEWHTGMMNSSESSGSVSEEARGKQAKKLLNARRQIEKEAKVVRNLEREALKTWLVPLGSMKTSSSASSSIATNSGDASQRAVGTSSNIQTMAPLGMSNAADVPPVSDLVDDRNSLSLSMKQTSGDIKSSNVAVSFHDIDWKPAEQTRHGTGLFPSGQGISSTTMRALSSAPFAEISAVSQIANADVALPNGHPTHSGVFDENDRLTDELTLFSGMNEYQSRIMALKDDLMTKKAAAQQLSAEYNRRTKQQMRVHERSLKQQIEVYERHIRRLEEHISELSTSKAKAYADSVSPKILSPRPNDDDVIPKSPRSLMLFKSTLVDNLSAYYTIKEKDRKAKSSLLSLEEVSTGAIELSKSAAVSRSLINLPPEKEMATLSRDISGNVPSTEKPKDRSSEQLSENSIEEGFLSKVPPIDLAGLVESDNDFVAKEQLGISIFSSMLSQLITDIVETTVISAHTATGVTELSSREEEVATLICDTIFQSVLSDSVASCVLTMTGDAKKDKLVPALDTSMKTGNANQRAVDDASKFFEGGELTTEKDYEANLPDGGDVTSETLGMDRLLDKAYPAFPVYEQEMVENAVSSAVEALFDEHYDVSKINGALATRNLRMTADRSVVFDSEDHRESNFENFIFNLCAEILAEVYSFARQWKSLSERPLSRRTRLKLSKFCTIPPTTLQQTKELVLKHVRQYFGFVPVQPARIEGEKGVSVHCFSRFFLPMLKKVESVIFESFEFDQFEVLLCCFHVKYSASLPQQSPFLKVNWTHTHSATLHLMCL</sequence>
<keyword evidence="1" id="KW-0175">Coiled coil</keyword>
<proteinExistence type="predicted"/>
<feature type="compositionally biased region" description="Low complexity" evidence="2">
    <location>
        <begin position="21"/>
        <end position="32"/>
    </location>
</feature>
<feature type="compositionally biased region" description="Low complexity" evidence="2">
    <location>
        <begin position="222"/>
        <end position="234"/>
    </location>
</feature>
<reference evidence="6" key="1">
    <citation type="submission" date="2016-06" db="UniProtKB">
        <authorList>
            <consortium name="WormBaseParasite"/>
        </authorList>
    </citation>
    <scope>IDENTIFICATION</scope>
</reference>
<reference evidence="4 5" key="2">
    <citation type="submission" date="2018-11" db="EMBL/GenBank/DDBJ databases">
        <authorList>
            <consortium name="Pathogen Informatics"/>
        </authorList>
    </citation>
    <scope>NUCLEOTIDE SEQUENCE [LARGE SCALE GENOMIC DNA]</scope>
</reference>
<feature type="chain" id="PRO_5043140073" evidence="3">
    <location>
        <begin position="18"/>
        <end position="935"/>
    </location>
</feature>
<evidence type="ECO:0000313" key="6">
    <source>
        <dbReference type="WBParaSite" id="SBAD_0000470901-mRNA-1"/>
    </source>
</evidence>
<gene>
    <name evidence="4" type="ORF">SBAD_LOCUS4517</name>
</gene>
<dbReference type="AlphaFoldDB" id="A0A183ILM1"/>
<dbReference type="WBParaSite" id="SBAD_0000470901-mRNA-1">
    <property type="protein sequence ID" value="SBAD_0000470901-mRNA-1"/>
    <property type="gene ID" value="SBAD_0000470901"/>
</dbReference>